<dbReference type="PANTHER" id="PTHR47460:SF1">
    <property type="entry name" value="SERINE_THREONINE-PROTEIN KINASE-LIKE PROTEIN ACR4"/>
    <property type="match status" value="1"/>
</dbReference>
<evidence type="ECO:0000313" key="13">
    <source>
        <dbReference type="EnsemblProtists" id="EKX43917"/>
    </source>
</evidence>
<dbReference type="SUPFAM" id="SSF50985">
    <property type="entry name" value="RCC1/BLIP-II"/>
    <property type="match status" value="1"/>
</dbReference>
<dbReference type="AlphaFoldDB" id="L1J6H6"/>
<sequence length="239" mass="25310">MPQTYSAGTVARIRCGSALTCVQFSTGSMQCWGLQGNNETFPPSRIYTTFDLGSRHGCGIEKSTSKIYCWGLTADGRTNAPQGSFIAVSSGAGHNCAIMSNYSIICWGFNPYVRCCMVTKSLLHSRYGQANSFDSASGLPSRTAFIKVSAGLSHTCGILKDSTSTTQGNVVCWGHDNFGQSSGSKTYSTTKFTDVSAGMQNSCGVAVSYGGQANKMLCWGNSDTGQNSPTATETWQSSS</sequence>
<evidence type="ECO:0000256" key="11">
    <source>
        <dbReference type="ARBA" id="ARBA00048679"/>
    </source>
</evidence>
<accession>L1J6H6</accession>
<keyword evidence="8" id="KW-0675">Receptor</keyword>
<dbReference type="PANTHER" id="PTHR47460">
    <property type="entry name" value="SERINE/THREONINE-PROTEIN KINASE-LIKE PROTEIN ACR4"/>
    <property type="match status" value="1"/>
</dbReference>
<keyword evidence="4" id="KW-0732">Signal</keyword>
<keyword evidence="14" id="KW-1185">Reference proteome</keyword>
<proteinExistence type="predicted"/>
<dbReference type="Proteomes" id="UP000011087">
    <property type="component" value="Unassembled WGS sequence"/>
</dbReference>
<comment type="subcellular location">
    <subcellularLocation>
        <location evidence="1">Membrane</location>
        <topology evidence="1">Single-pass type I membrane protein</topology>
    </subcellularLocation>
</comment>
<evidence type="ECO:0000256" key="6">
    <source>
        <dbReference type="ARBA" id="ARBA00023136"/>
    </source>
</evidence>
<dbReference type="eggNOG" id="KOG1187">
    <property type="taxonomic scope" value="Eukaryota"/>
</dbReference>
<dbReference type="GeneID" id="17300657"/>
<dbReference type="Gene3D" id="2.130.10.30">
    <property type="entry name" value="Regulator of chromosome condensation 1/beta-lactamase-inhibitor protein II"/>
    <property type="match status" value="1"/>
</dbReference>
<dbReference type="InterPro" id="IPR009091">
    <property type="entry name" value="RCC1/BLIP-II"/>
</dbReference>
<keyword evidence="9" id="KW-0325">Glycoprotein</keyword>
<dbReference type="EnsemblProtists" id="EKX43917">
    <property type="protein sequence ID" value="EKX43917"/>
    <property type="gene ID" value="GUITHDRAFT_140060"/>
</dbReference>
<keyword evidence="6" id="KW-0472">Membrane</keyword>
<keyword evidence="3" id="KW-0812">Transmembrane</keyword>
<comment type="catalytic activity">
    <reaction evidence="10">
        <text>L-threonyl-[protein] + ATP = O-phospho-L-threonyl-[protein] + ADP + H(+)</text>
        <dbReference type="Rhea" id="RHEA:46608"/>
        <dbReference type="Rhea" id="RHEA-COMP:11060"/>
        <dbReference type="Rhea" id="RHEA-COMP:11605"/>
        <dbReference type="ChEBI" id="CHEBI:15378"/>
        <dbReference type="ChEBI" id="CHEBI:30013"/>
        <dbReference type="ChEBI" id="CHEBI:30616"/>
        <dbReference type="ChEBI" id="CHEBI:61977"/>
        <dbReference type="ChEBI" id="CHEBI:456216"/>
        <dbReference type="EC" id="2.7.11.1"/>
    </reaction>
</comment>
<protein>
    <recommendedName>
        <fullName evidence="2">non-specific serine/threonine protein kinase</fullName>
        <ecNumber evidence="2">2.7.11.1</ecNumber>
    </recommendedName>
</protein>
<organism evidence="12">
    <name type="scientific">Guillardia theta (strain CCMP2712)</name>
    <name type="common">Cryptophyte</name>
    <dbReference type="NCBI Taxonomy" id="905079"/>
    <lineage>
        <taxon>Eukaryota</taxon>
        <taxon>Cryptophyceae</taxon>
        <taxon>Pyrenomonadales</taxon>
        <taxon>Geminigeraceae</taxon>
        <taxon>Guillardia</taxon>
    </lineage>
</organism>
<evidence type="ECO:0000256" key="1">
    <source>
        <dbReference type="ARBA" id="ARBA00004479"/>
    </source>
</evidence>
<evidence type="ECO:0000256" key="7">
    <source>
        <dbReference type="ARBA" id="ARBA00023157"/>
    </source>
</evidence>
<evidence type="ECO:0000256" key="2">
    <source>
        <dbReference type="ARBA" id="ARBA00012513"/>
    </source>
</evidence>
<dbReference type="STRING" id="905079.L1J6H6"/>
<reference evidence="13" key="3">
    <citation type="submission" date="2015-06" db="UniProtKB">
        <authorList>
            <consortium name="EnsemblProtists"/>
        </authorList>
    </citation>
    <scope>IDENTIFICATION</scope>
</reference>
<reference evidence="12 14" key="1">
    <citation type="journal article" date="2012" name="Nature">
        <title>Algal genomes reveal evolutionary mosaicism and the fate of nucleomorphs.</title>
        <authorList>
            <consortium name="DOE Joint Genome Institute"/>
            <person name="Curtis B.A."/>
            <person name="Tanifuji G."/>
            <person name="Burki F."/>
            <person name="Gruber A."/>
            <person name="Irimia M."/>
            <person name="Maruyama S."/>
            <person name="Arias M.C."/>
            <person name="Ball S.G."/>
            <person name="Gile G.H."/>
            <person name="Hirakawa Y."/>
            <person name="Hopkins J.F."/>
            <person name="Kuo A."/>
            <person name="Rensing S.A."/>
            <person name="Schmutz J."/>
            <person name="Symeonidi A."/>
            <person name="Elias M."/>
            <person name="Eveleigh R.J."/>
            <person name="Herman E.K."/>
            <person name="Klute M.J."/>
            <person name="Nakayama T."/>
            <person name="Obornik M."/>
            <person name="Reyes-Prieto A."/>
            <person name="Armbrust E.V."/>
            <person name="Aves S.J."/>
            <person name="Beiko R.G."/>
            <person name="Coutinho P."/>
            <person name="Dacks J.B."/>
            <person name="Durnford D.G."/>
            <person name="Fast N.M."/>
            <person name="Green B.R."/>
            <person name="Grisdale C.J."/>
            <person name="Hempel F."/>
            <person name="Henrissat B."/>
            <person name="Hoppner M.P."/>
            <person name="Ishida K."/>
            <person name="Kim E."/>
            <person name="Koreny L."/>
            <person name="Kroth P.G."/>
            <person name="Liu Y."/>
            <person name="Malik S.B."/>
            <person name="Maier U.G."/>
            <person name="McRose D."/>
            <person name="Mock T."/>
            <person name="Neilson J.A."/>
            <person name="Onodera N.T."/>
            <person name="Poole A.M."/>
            <person name="Pritham E.J."/>
            <person name="Richards T.A."/>
            <person name="Rocap G."/>
            <person name="Roy S.W."/>
            <person name="Sarai C."/>
            <person name="Schaack S."/>
            <person name="Shirato S."/>
            <person name="Slamovits C.H."/>
            <person name="Spencer D.F."/>
            <person name="Suzuki S."/>
            <person name="Worden A.Z."/>
            <person name="Zauner S."/>
            <person name="Barry K."/>
            <person name="Bell C."/>
            <person name="Bharti A.K."/>
            <person name="Crow J.A."/>
            <person name="Grimwood J."/>
            <person name="Kramer R."/>
            <person name="Lindquist E."/>
            <person name="Lucas S."/>
            <person name="Salamov A."/>
            <person name="McFadden G.I."/>
            <person name="Lane C.E."/>
            <person name="Keeling P.J."/>
            <person name="Gray M.W."/>
            <person name="Grigoriev I.V."/>
            <person name="Archibald J.M."/>
        </authorList>
    </citation>
    <scope>NUCLEOTIDE SEQUENCE</scope>
    <source>
        <strain evidence="12 14">CCMP2712</strain>
    </source>
</reference>
<keyword evidence="7" id="KW-1015">Disulfide bond</keyword>
<dbReference type="EC" id="2.7.11.1" evidence="2"/>
<evidence type="ECO:0000256" key="3">
    <source>
        <dbReference type="ARBA" id="ARBA00022692"/>
    </source>
</evidence>
<gene>
    <name evidence="12" type="ORF">GUITHDRAFT_140060</name>
</gene>
<dbReference type="GO" id="GO:0004674">
    <property type="term" value="F:protein serine/threonine kinase activity"/>
    <property type="evidence" value="ECO:0007669"/>
    <property type="project" value="UniProtKB-KW"/>
</dbReference>
<name>L1J6H6_GUITC</name>
<comment type="catalytic activity">
    <reaction evidence="11">
        <text>L-seryl-[protein] + ATP = O-phospho-L-seryl-[protein] + ADP + H(+)</text>
        <dbReference type="Rhea" id="RHEA:17989"/>
        <dbReference type="Rhea" id="RHEA-COMP:9863"/>
        <dbReference type="Rhea" id="RHEA-COMP:11604"/>
        <dbReference type="ChEBI" id="CHEBI:15378"/>
        <dbReference type="ChEBI" id="CHEBI:29999"/>
        <dbReference type="ChEBI" id="CHEBI:30616"/>
        <dbReference type="ChEBI" id="CHEBI:83421"/>
        <dbReference type="ChEBI" id="CHEBI:456216"/>
        <dbReference type="EC" id="2.7.11.1"/>
    </reaction>
</comment>
<dbReference type="PaxDb" id="55529-EKX43917"/>
<dbReference type="KEGG" id="gtt:GUITHDRAFT_140060"/>
<evidence type="ECO:0000256" key="8">
    <source>
        <dbReference type="ARBA" id="ARBA00023170"/>
    </source>
</evidence>
<dbReference type="HOGENOM" id="CLU_1163010_0_0_1"/>
<evidence type="ECO:0000256" key="5">
    <source>
        <dbReference type="ARBA" id="ARBA00022989"/>
    </source>
</evidence>
<dbReference type="RefSeq" id="XP_005830897.1">
    <property type="nucleotide sequence ID" value="XM_005830840.1"/>
</dbReference>
<dbReference type="EMBL" id="JH993007">
    <property type="protein sequence ID" value="EKX43917.1"/>
    <property type="molecule type" value="Genomic_DNA"/>
</dbReference>
<evidence type="ECO:0000256" key="4">
    <source>
        <dbReference type="ARBA" id="ARBA00022729"/>
    </source>
</evidence>
<evidence type="ECO:0000313" key="14">
    <source>
        <dbReference type="Proteomes" id="UP000011087"/>
    </source>
</evidence>
<dbReference type="GO" id="GO:0016020">
    <property type="term" value="C:membrane"/>
    <property type="evidence" value="ECO:0007669"/>
    <property type="project" value="UniProtKB-SubCell"/>
</dbReference>
<dbReference type="OMA" id="LECWGIG"/>
<reference evidence="14" key="2">
    <citation type="submission" date="2012-11" db="EMBL/GenBank/DDBJ databases">
        <authorList>
            <person name="Kuo A."/>
            <person name="Curtis B.A."/>
            <person name="Tanifuji G."/>
            <person name="Burki F."/>
            <person name="Gruber A."/>
            <person name="Irimia M."/>
            <person name="Maruyama S."/>
            <person name="Arias M.C."/>
            <person name="Ball S.G."/>
            <person name="Gile G.H."/>
            <person name="Hirakawa Y."/>
            <person name="Hopkins J.F."/>
            <person name="Rensing S.A."/>
            <person name="Schmutz J."/>
            <person name="Symeonidi A."/>
            <person name="Elias M."/>
            <person name="Eveleigh R.J."/>
            <person name="Herman E.K."/>
            <person name="Klute M.J."/>
            <person name="Nakayama T."/>
            <person name="Obornik M."/>
            <person name="Reyes-Prieto A."/>
            <person name="Armbrust E.V."/>
            <person name="Aves S.J."/>
            <person name="Beiko R.G."/>
            <person name="Coutinho P."/>
            <person name="Dacks J.B."/>
            <person name="Durnford D.G."/>
            <person name="Fast N.M."/>
            <person name="Green B.R."/>
            <person name="Grisdale C."/>
            <person name="Hempe F."/>
            <person name="Henrissat B."/>
            <person name="Hoppner M.P."/>
            <person name="Ishida K.-I."/>
            <person name="Kim E."/>
            <person name="Koreny L."/>
            <person name="Kroth P.G."/>
            <person name="Liu Y."/>
            <person name="Malik S.-B."/>
            <person name="Maier U.G."/>
            <person name="McRose D."/>
            <person name="Mock T."/>
            <person name="Neilson J.A."/>
            <person name="Onodera N.T."/>
            <person name="Poole A.M."/>
            <person name="Pritham E.J."/>
            <person name="Richards T.A."/>
            <person name="Rocap G."/>
            <person name="Roy S.W."/>
            <person name="Sarai C."/>
            <person name="Schaack S."/>
            <person name="Shirato S."/>
            <person name="Slamovits C.H."/>
            <person name="Spencer D.F."/>
            <person name="Suzuki S."/>
            <person name="Worden A.Z."/>
            <person name="Zauner S."/>
            <person name="Barry K."/>
            <person name="Bell C."/>
            <person name="Bharti A.K."/>
            <person name="Crow J.A."/>
            <person name="Grimwood J."/>
            <person name="Kramer R."/>
            <person name="Lindquist E."/>
            <person name="Lucas S."/>
            <person name="Salamov A."/>
            <person name="McFadden G.I."/>
            <person name="Lane C.E."/>
            <person name="Keeling P.J."/>
            <person name="Gray M.W."/>
            <person name="Grigoriev I.V."/>
            <person name="Archibald J.M."/>
        </authorList>
    </citation>
    <scope>NUCLEOTIDE SEQUENCE</scope>
    <source>
        <strain evidence="14">CCMP2712</strain>
    </source>
</reference>
<evidence type="ECO:0000256" key="9">
    <source>
        <dbReference type="ARBA" id="ARBA00023180"/>
    </source>
</evidence>
<evidence type="ECO:0000313" key="12">
    <source>
        <dbReference type="EMBL" id="EKX43917.1"/>
    </source>
</evidence>
<keyword evidence="5" id="KW-1133">Transmembrane helix</keyword>
<evidence type="ECO:0000256" key="10">
    <source>
        <dbReference type="ARBA" id="ARBA00047899"/>
    </source>
</evidence>